<sequence>MPAALPAPAPQEATPPKSKSKRKHSFLKRSHSCDCVPATDLPAEVCALKERLQSSCPAASFRFSFRCMKKVVVPPVTIPSQFSNPRALSTVVAGKKIPATKCMWTNQRHKLIKRMPDRIIEDMRYEEIRYA</sequence>
<feature type="region of interest" description="Disordered" evidence="1">
    <location>
        <begin position="1"/>
        <end position="28"/>
    </location>
</feature>
<feature type="compositionally biased region" description="Basic residues" evidence="1">
    <location>
        <begin position="18"/>
        <end position="28"/>
    </location>
</feature>
<reference evidence="2" key="1">
    <citation type="submission" date="2022-11" db="EMBL/GenBank/DDBJ databases">
        <authorList>
            <person name="Morgan W.R."/>
            <person name="Tartar A."/>
        </authorList>
    </citation>
    <scope>NUCLEOTIDE SEQUENCE</scope>
    <source>
        <strain evidence="2">ARSEF 373</strain>
    </source>
</reference>
<name>A0AAV2YCW8_9STRA</name>
<dbReference type="Proteomes" id="UP001146120">
    <property type="component" value="Unassembled WGS sequence"/>
</dbReference>
<comment type="caution">
    <text evidence="2">The sequence shown here is derived from an EMBL/GenBank/DDBJ whole genome shotgun (WGS) entry which is preliminary data.</text>
</comment>
<keyword evidence="3" id="KW-1185">Reference proteome</keyword>
<reference evidence="2" key="2">
    <citation type="journal article" date="2023" name="Microbiol Resour">
        <title>Decontamination and Annotation of the Draft Genome Sequence of the Oomycete Lagenidium giganteum ARSEF 373.</title>
        <authorList>
            <person name="Morgan W.R."/>
            <person name="Tartar A."/>
        </authorList>
    </citation>
    <scope>NUCLEOTIDE SEQUENCE</scope>
    <source>
        <strain evidence="2">ARSEF 373</strain>
    </source>
</reference>
<dbReference type="EMBL" id="DAKRPA010000332">
    <property type="protein sequence ID" value="DAZ93245.1"/>
    <property type="molecule type" value="Genomic_DNA"/>
</dbReference>
<proteinExistence type="predicted"/>
<evidence type="ECO:0000256" key="1">
    <source>
        <dbReference type="SAM" id="MobiDB-lite"/>
    </source>
</evidence>
<evidence type="ECO:0000313" key="2">
    <source>
        <dbReference type="EMBL" id="DAZ93245.1"/>
    </source>
</evidence>
<evidence type="ECO:0000313" key="3">
    <source>
        <dbReference type="Proteomes" id="UP001146120"/>
    </source>
</evidence>
<organism evidence="2 3">
    <name type="scientific">Lagenidium giganteum</name>
    <dbReference type="NCBI Taxonomy" id="4803"/>
    <lineage>
        <taxon>Eukaryota</taxon>
        <taxon>Sar</taxon>
        <taxon>Stramenopiles</taxon>
        <taxon>Oomycota</taxon>
        <taxon>Peronosporomycetes</taxon>
        <taxon>Pythiales</taxon>
        <taxon>Pythiaceae</taxon>
    </lineage>
</organism>
<gene>
    <name evidence="2" type="ORF">N0F65_007945</name>
</gene>
<dbReference type="AlphaFoldDB" id="A0AAV2YCW8"/>
<accession>A0AAV2YCW8</accession>
<protein>
    <submittedName>
        <fullName evidence="2">Uncharacterized protein</fullName>
    </submittedName>
</protein>